<dbReference type="EnsemblMetazoa" id="Aqu2.1.04149_001">
    <property type="protein sequence ID" value="Aqu2.1.04149_001"/>
    <property type="gene ID" value="Aqu2.1.04149"/>
</dbReference>
<keyword evidence="1" id="KW-1133">Transmembrane helix</keyword>
<reference evidence="2" key="1">
    <citation type="submission" date="2017-05" db="UniProtKB">
        <authorList>
            <consortium name="EnsemblMetazoa"/>
        </authorList>
    </citation>
    <scope>IDENTIFICATION</scope>
</reference>
<organism evidence="2">
    <name type="scientific">Amphimedon queenslandica</name>
    <name type="common">Sponge</name>
    <dbReference type="NCBI Taxonomy" id="400682"/>
    <lineage>
        <taxon>Eukaryota</taxon>
        <taxon>Metazoa</taxon>
        <taxon>Porifera</taxon>
        <taxon>Demospongiae</taxon>
        <taxon>Heteroscleromorpha</taxon>
        <taxon>Haplosclerida</taxon>
        <taxon>Niphatidae</taxon>
        <taxon>Amphimedon</taxon>
    </lineage>
</organism>
<keyword evidence="1" id="KW-0472">Membrane</keyword>
<name>A0A1X7SPW3_AMPQE</name>
<sequence length="45" mass="5323">QNNGQKSQRRDTNMRLMRERNLRCVMCMCTQVIIIITVVVIMIVI</sequence>
<feature type="transmembrane region" description="Helical" evidence="1">
    <location>
        <begin position="21"/>
        <end position="44"/>
    </location>
</feature>
<evidence type="ECO:0000256" key="1">
    <source>
        <dbReference type="SAM" id="Phobius"/>
    </source>
</evidence>
<proteinExistence type="predicted"/>
<dbReference type="AlphaFoldDB" id="A0A1X7SPW3"/>
<evidence type="ECO:0000313" key="2">
    <source>
        <dbReference type="EnsemblMetazoa" id="Aqu2.1.04149_001"/>
    </source>
</evidence>
<protein>
    <submittedName>
        <fullName evidence="2">Uncharacterized protein</fullName>
    </submittedName>
</protein>
<dbReference type="InParanoid" id="A0A1X7SPW3"/>
<keyword evidence="1" id="KW-0812">Transmembrane</keyword>
<accession>A0A1X7SPW3</accession>